<accession>A0A383UQH5</accession>
<evidence type="ECO:0000256" key="6">
    <source>
        <dbReference type="PIRSR" id="PIRSR602129-50"/>
    </source>
</evidence>
<evidence type="ECO:0000256" key="7">
    <source>
        <dbReference type="RuleBase" id="RU000382"/>
    </source>
</evidence>
<evidence type="ECO:0000256" key="1">
    <source>
        <dbReference type="ARBA" id="ARBA00001933"/>
    </source>
</evidence>
<dbReference type="InterPro" id="IPR002129">
    <property type="entry name" value="PyrdxlP-dep_de-COase"/>
</dbReference>
<keyword evidence="5 7" id="KW-0456">Lyase</keyword>
<evidence type="ECO:0000256" key="3">
    <source>
        <dbReference type="ARBA" id="ARBA00022793"/>
    </source>
</evidence>
<keyword evidence="4 6" id="KW-0663">Pyridoxal phosphate</keyword>
<protein>
    <recommendedName>
        <fullName evidence="10">Glutamate decarboxylase</fullName>
    </recommendedName>
</protein>
<dbReference type="GO" id="GO:0030170">
    <property type="term" value="F:pyridoxal phosphate binding"/>
    <property type="evidence" value="ECO:0007669"/>
    <property type="project" value="InterPro"/>
</dbReference>
<dbReference type="InterPro" id="IPR015424">
    <property type="entry name" value="PyrdxlP-dep_Trfase"/>
</dbReference>
<dbReference type="GO" id="GO:0019752">
    <property type="term" value="P:carboxylic acid metabolic process"/>
    <property type="evidence" value="ECO:0007669"/>
    <property type="project" value="InterPro"/>
</dbReference>
<dbReference type="SUPFAM" id="SSF53383">
    <property type="entry name" value="PLP-dependent transferases"/>
    <property type="match status" value="1"/>
</dbReference>
<dbReference type="PANTHER" id="PTHR45677:SF8">
    <property type="entry name" value="CYSTEINE SULFINIC ACID DECARBOXYLASE"/>
    <property type="match status" value="1"/>
</dbReference>
<dbReference type="VEuPathDB" id="FungiDB:BLGHR1_12823"/>
<dbReference type="GO" id="GO:0005737">
    <property type="term" value="C:cytoplasm"/>
    <property type="evidence" value="ECO:0007669"/>
    <property type="project" value="TreeGrafter"/>
</dbReference>
<dbReference type="EMBL" id="UNSH01000041">
    <property type="protein sequence ID" value="SZF02046.1"/>
    <property type="molecule type" value="Genomic_DNA"/>
</dbReference>
<comment type="similarity">
    <text evidence="2 7">Belongs to the group II decarboxylase family.</text>
</comment>
<evidence type="ECO:0000313" key="8">
    <source>
        <dbReference type="EMBL" id="SZF02046.1"/>
    </source>
</evidence>
<name>A0A383UQH5_BLUHO</name>
<evidence type="ECO:0000256" key="4">
    <source>
        <dbReference type="ARBA" id="ARBA00022898"/>
    </source>
</evidence>
<dbReference type="InterPro" id="IPR015421">
    <property type="entry name" value="PyrdxlP-dep_Trfase_major"/>
</dbReference>
<keyword evidence="3" id="KW-0210">Decarboxylase</keyword>
<evidence type="ECO:0000256" key="5">
    <source>
        <dbReference type="ARBA" id="ARBA00023239"/>
    </source>
</evidence>
<feature type="modified residue" description="N6-(pyridoxal phosphate)lysine" evidence="6">
    <location>
        <position position="346"/>
    </location>
</feature>
<organism evidence="8 9">
    <name type="scientific">Blumeria hordei</name>
    <name type="common">Barley powdery mildew</name>
    <name type="synonym">Blumeria graminis f. sp. hordei</name>
    <dbReference type="NCBI Taxonomy" id="2867405"/>
    <lineage>
        <taxon>Eukaryota</taxon>
        <taxon>Fungi</taxon>
        <taxon>Dikarya</taxon>
        <taxon>Ascomycota</taxon>
        <taxon>Pezizomycotina</taxon>
        <taxon>Leotiomycetes</taxon>
        <taxon>Erysiphales</taxon>
        <taxon>Erysiphaceae</taxon>
        <taxon>Blumeria</taxon>
    </lineage>
</organism>
<evidence type="ECO:0000256" key="2">
    <source>
        <dbReference type="ARBA" id="ARBA00009533"/>
    </source>
</evidence>
<evidence type="ECO:0008006" key="10">
    <source>
        <dbReference type="Google" id="ProtNLM"/>
    </source>
</evidence>
<dbReference type="GO" id="GO:0016831">
    <property type="term" value="F:carboxy-lyase activity"/>
    <property type="evidence" value="ECO:0007669"/>
    <property type="project" value="UniProtKB-KW"/>
</dbReference>
<gene>
    <name evidence="8" type="ORF">BLGHR1_12823</name>
</gene>
<dbReference type="PANTHER" id="PTHR45677">
    <property type="entry name" value="GLUTAMATE DECARBOXYLASE-RELATED"/>
    <property type="match status" value="1"/>
</dbReference>
<evidence type="ECO:0000313" key="9">
    <source>
        <dbReference type="Proteomes" id="UP000275772"/>
    </source>
</evidence>
<dbReference type="Proteomes" id="UP000275772">
    <property type="component" value="Unassembled WGS sequence"/>
</dbReference>
<sequence length="530" mass="57433">MESNHYASGEPQGQPDHASELEDLLHAVQALIIPFVRSADESVACKSMTGSVPVAPGASVRTSLVESLSPDVLRETMNFNLPLTGQGKVGLLRAIEQVLHYSVNTGDQGFMDKLYAGTNPVGVVSELVLAILNTNVIAPYISCFAISSTPHVAYEKPDQISPALSVIEKLTAKALAVQFGFDGPDSGGISTQSGSASNATSIVIARNCLYPSTKKEGNASLKLVIFTSTDGHYSLEKAAQVCGLGSDNVCLVPSDSDGRMIPEELDRLVQIVKTEGRTPFYVNATAGTTVLGSYDPVEAISLVCKKHHLWLHVDASWGGPVIFSRRLKYKMSGSHLADSLAINPHKMMGVPVTCSFLLTPDLRRFHSANSIAADYLFHTESTRSEVWDLAELTIQCGRRADSLKLALSWIYYGTEGFEQQIEYAFSVAAYMAAQIESNPHFHLVSENPPPCLQVCFYYTGSAGPSTSKNLNEQMTSCLAERLVPRGFMVDYAPGKWGSFLRVVVNRETRIATVDSLLKMIEEIGSTIVIK</sequence>
<proteinExistence type="inferred from homology"/>
<comment type="cofactor">
    <cofactor evidence="1 6 7">
        <name>pyridoxal 5'-phosphate</name>
        <dbReference type="ChEBI" id="CHEBI:597326"/>
    </cofactor>
</comment>
<dbReference type="Pfam" id="PF00282">
    <property type="entry name" value="Pyridoxal_deC"/>
    <property type="match status" value="1"/>
</dbReference>
<reference evidence="8 9" key="1">
    <citation type="submission" date="2017-11" db="EMBL/GenBank/DDBJ databases">
        <authorList>
            <person name="Kracher B."/>
        </authorList>
    </citation>
    <scope>NUCLEOTIDE SEQUENCE [LARGE SCALE GENOMIC DNA]</scope>
    <source>
        <strain evidence="8 9">RACE1</strain>
    </source>
</reference>
<dbReference type="Gene3D" id="3.90.1150.170">
    <property type="match status" value="1"/>
</dbReference>
<dbReference type="AlphaFoldDB" id="A0A383UQH5"/>
<dbReference type="Gene3D" id="3.40.640.10">
    <property type="entry name" value="Type I PLP-dependent aspartate aminotransferase-like (Major domain)"/>
    <property type="match status" value="1"/>
</dbReference>